<comment type="caution">
    <text evidence="2">The sequence shown here is derived from an EMBL/GenBank/DDBJ whole genome shotgun (WGS) entry which is preliminary data.</text>
</comment>
<sequence length="112" mass="12619">MAVLWILETSLDPARVGDLRRLAAEMSEVVRAEEPGCLRYDWHLNEEGNRCHILEGYADDAALLSHVEGFNRRWARAFFGLLKPERLVVYGDPGPEARAAIAALRPVYMPSL</sequence>
<keyword evidence="3" id="KW-1185">Reference proteome</keyword>
<accession>A0A2T7UUE0</accession>
<dbReference type="Gene3D" id="3.30.70.100">
    <property type="match status" value="1"/>
</dbReference>
<dbReference type="GO" id="GO:0004497">
    <property type="term" value="F:monooxygenase activity"/>
    <property type="evidence" value="ECO:0007669"/>
    <property type="project" value="UniProtKB-KW"/>
</dbReference>
<reference evidence="2 3" key="1">
    <citation type="journal article" date="2011" name="Syst. Appl. Microbiol.">
        <title>Defluviimonas denitrificans gen. nov., sp. nov., and Pararhodobacter aggregans gen. nov., sp. nov., non-phototrophic Rhodobacteraceae from the biofilter of a marine aquaculture.</title>
        <authorList>
            <person name="Foesel B.U."/>
            <person name="Drake H.L."/>
            <person name="Schramm A."/>
        </authorList>
    </citation>
    <scope>NUCLEOTIDE SEQUENCE [LARGE SCALE GENOMIC DNA]</scope>
    <source>
        <strain evidence="2 3">D1-19</strain>
    </source>
</reference>
<evidence type="ECO:0000313" key="2">
    <source>
        <dbReference type="EMBL" id="PVE48380.1"/>
    </source>
</evidence>
<dbReference type="SUPFAM" id="SSF54909">
    <property type="entry name" value="Dimeric alpha+beta barrel"/>
    <property type="match status" value="1"/>
</dbReference>
<organism evidence="2 3">
    <name type="scientific">Pararhodobacter aggregans</name>
    <dbReference type="NCBI Taxonomy" id="404875"/>
    <lineage>
        <taxon>Bacteria</taxon>
        <taxon>Pseudomonadati</taxon>
        <taxon>Pseudomonadota</taxon>
        <taxon>Alphaproteobacteria</taxon>
        <taxon>Rhodobacterales</taxon>
        <taxon>Paracoccaceae</taxon>
        <taxon>Pararhodobacter</taxon>
    </lineage>
</organism>
<dbReference type="OrthoDB" id="2082794at2"/>
<dbReference type="InterPro" id="IPR011008">
    <property type="entry name" value="Dimeric_a/b-barrel"/>
</dbReference>
<keyword evidence="2" id="KW-0560">Oxidoreductase</keyword>
<evidence type="ECO:0000313" key="3">
    <source>
        <dbReference type="Proteomes" id="UP000244810"/>
    </source>
</evidence>
<dbReference type="Proteomes" id="UP000244810">
    <property type="component" value="Unassembled WGS sequence"/>
</dbReference>
<feature type="domain" description="ABM" evidence="1">
    <location>
        <begin position="10"/>
        <end position="68"/>
    </location>
</feature>
<dbReference type="RefSeq" id="WP_107750733.1">
    <property type="nucleotide sequence ID" value="NZ_QBKF01000002.1"/>
</dbReference>
<name>A0A2T7UUE0_9RHOB</name>
<evidence type="ECO:0000259" key="1">
    <source>
        <dbReference type="Pfam" id="PF03992"/>
    </source>
</evidence>
<dbReference type="Pfam" id="PF03992">
    <property type="entry name" value="ABM"/>
    <property type="match status" value="1"/>
</dbReference>
<proteinExistence type="predicted"/>
<keyword evidence="2" id="KW-0503">Monooxygenase</keyword>
<dbReference type="EMBL" id="QDDR01000002">
    <property type="protein sequence ID" value="PVE48380.1"/>
    <property type="molecule type" value="Genomic_DNA"/>
</dbReference>
<protein>
    <submittedName>
        <fullName evidence="2">Antibiotic biosynthesis monooxygenase</fullName>
    </submittedName>
</protein>
<dbReference type="InterPro" id="IPR007138">
    <property type="entry name" value="ABM_dom"/>
</dbReference>
<dbReference type="AlphaFoldDB" id="A0A2T7UUE0"/>
<gene>
    <name evidence="2" type="ORF">DDE23_04740</name>
</gene>